<dbReference type="InterPro" id="IPR036291">
    <property type="entry name" value="NAD(P)-bd_dom_sf"/>
</dbReference>
<dbReference type="SUPFAM" id="SSF116726">
    <property type="entry name" value="TrkA C-terminal domain-like"/>
    <property type="match status" value="1"/>
</dbReference>
<accession>A0AAE6IIU4</accession>
<dbReference type="OMA" id="PEYEAGC"/>
<dbReference type="GeneID" id="61187189"/>
<dbReference type="AlphaFoldDB" id="A0AAE6IIU4"/>
<dbReference type="GO" id="GO:0008324">
    <property type="term" value="F:monoatomic cation transmembrane transporter activity"/>
    <property type="evidence" value="ECO:0007669"/>
    <property type="project" value="InterPro"/>
</dbReference>
<dbReference type="InterPro" id="IPR050721">
    <property type="entry name" value="Trk_Ktr_HKT_K-transport"/>
</dbReference>
<dbReference type="GO" id="GO:0006813">
    <property type="term" value="P:potassium ion transport"/>
    <property type="evidence" value="ECO:0007669"/>
    <property type="project" value="InterPro"/>
</dbReference>
<dbReference type="Gene3D" id="3.40.50.720">
    <property type="entry name" value="NAD(P)-binding Rossmann-like Domain"/>
    <property type="match status" value="1"/>
</dbReference>
<evidence type="ECO:0000259" key="1">
    <source>
        <dbReference type="PROSITE" id="PS51201"/>
    </source>
</evidence>
<proteinExistence type="predicted"/>
<evidence type="ECO:0000313" key="4">
    <source>
        <dbReference type="Proteomes" id="UP000321332"/>
    </source>
</evidence>
<dbReference type="Pfam" id="PF02080">
    <property type="entry name" value="TrkA_C"/>
    <property type="match status" value="1"/>
</dbReference>
<feature type="domain" description="RCK N-terminal" evidence="1">
    <location>
        <begin position="2"/>
        <end position="118"/>
    </location>
</feature>
<dbReference type="RefSeq" id="WP_014974974.1">
    <property type="nucleotide sequence ID" value="NZ_BPKR01000011.1"/>
</dbReference>
<dbReference type="PANTHER" id="PTHR43833:SF7">
    <property type="entry name" value="KTR SYSTEM POTASSIUM UPTAKE PROTEIN C"/>
    <property type="match status" value="1"/>
</dbReference>
<dbReference type="PANTHER" id="PTHR43833">
    <property type="entry name" value="POTASSIUM CHANNEL PROTEIN 2-RELATED-RELATED"/>
    <property type="match status" value="1"/>
</dbReference>
<gene>
    <name evidence="3" type="ORF">FGL89_05470</name>
</gene>
<dbReference type="PROSITE" id="PS51201">
    <property type="entry name" value="RCK_N"/>
    <property type="match status" value="1"/>
</dbReference>
<organism evidence="3 4">
    <name type="scientific">Leuconostoc carnosum</name>
    <dbReference type="NCBI Taxonomy" id="1252"/>
    <lineage>
        <taxon>Bacteria</taxon>
        <taxon>Bacillati</taxon>
        <taxon>Bacillota</taxon>
        <taxon>Bacilli</taxon>
        <taxon>Lactobacillales</taxon>
        <taxon>Lactobacillaceae</taxon>
        <taxon>Leuconostoc</taxon>
    </lineage>
</organism>
<dbReference type="SUPFAM" id="SSF51735">
    <property type="entry name" value="NAD(P)-binding Rossmann-fold domains"/>
    <property type="match status" value="1"/>
</dbReference>
<dbReference type="EMBL" id="CP042374">
    <property type="protein sequence ID" value="QEA33609.1"/>
    <property type="molecule type" value="Genomic_DNA"/>
</dbReference>
<dbReference type="Gene3D" id="3.30.70.1450">
    <property type="entry name" value="Regulator of K+ conductance, C-terminal domain"/>
    <property type="match status" value="1"/>
</dbReference>
<name>A0AAE6IIU4_LEUCA</name>
<evidence type="ECO:0000313" key="3">
    <source>
        <dbReference type="EMBL" id="QEA33609.1"/>
    </source>
</evidence>
<dbReference type="InterPro" id="IPR003148">
    <property type="entry name" value="RCK_N"/>
</dbReference>
<dbReference type="Pfam" id="PF02254">
    <property type="entry name" value="TrkA_N"/>
    <property type="match status" value="1"/>
</dbReference>
<reference evidence="3 4" key="1">
    <citation type="submission" date="2019-06" db="EMBL/GenBank/DDBJ databases">
        <title>Genome analyses of bacteria isolated from kimchi.</title>
        <authorList>
            <person name="Lee S."/>
            <person name="Ahn S."/>
            <person name="Roh S."/>
        </authorList>
    </citation>
    <scope>NUCLEOTIDE SEQUENCE [LARGE SCALE GENOMIC DNA]</scope>
    <source>
        <strain evidence="3 4">CBA3620</strain>
    </source>
</reference>
<protein>
    <submittedName>
        <fullName evidence="3">TrkA family potassium uptake protein</fullName>
    </submittedName>
</protein>
<dbReference type="Proteomes" id="UP000321332">
    <property type="component" value="Chromosome"/>
</dbReference>
<evidence type="ECO:0000259" key="2">
    <source>
        <dbReference type="PROSITE" id="PS51202"/>
    </source>
</evidence>
<sequence length="220" mass="24183">MKQTYAIIGLGRFGGALLETLVANGQDVLGIDINEENVNDYRDIATQVVIADAQEDDVLRKLDIGSFDHVVIAIGHNMQASILATINAKDLGAKNVIAKAENKIHLRVLTKIGADLVVQPEREMGERVGRKLLAPNMLNFIELSDEYSMAEVQVVNPQFAGKTISELNIHKKFGLNVIAVRHEGEVLVAPKASYRIHDKDILSVVGPKDMVDDFDQMTNN</sequence>
<dbReference type="InterPro" id="IPR006037">
    <property type="entry name" value="RCK_C"/>
</dbReference>
<feature type="domain" description="RCK C-terminal" evidence="2">
    <location>
        <begin position="135"/>
        <end position="220"/>
    </location>
</feature>
<dbReference type="PROSITE" id="PS51202">
    <property type="entry name" value="RCK_C"/>
    <property type="match status" value="1"/>
</dbReference>
<dbReference type="InterPro" id="IPR036721">
    <property type="entry name" value="RCK_C_sf"/>
</dbReference>